<keyword evidence="10" id="KW-1185">Reference proteome</keyword>
<evidence type="ECO:0000256" key="3">
    <source>
        <dbReference type="ARBA" id="ARBA00029447"/>
    </source>
</evidence>
<evidence type="ECO:0000256" key="5">
    <source>
        <dbReference type="SAM" id="Phobius"/>
    </source>
</evidence>
<dbReference type="Gene3D" id="1.10.287.950">
    <property type="entry name" value="Methyl-accepting chemotaxis protein"/>
    <property type="match status" value="1"/>
</dbReference>
<dbReference type="PANTHER" id="PTHR32089">
    <property type="entry name" value="METHYL-ACCEPTING CHEMOTAXIS PROTEIN MCPB"/>
    <property type="match status" value="1"/>
</dbReference>
<dbReference type="Pfam" id="PF00015">
    <property type="entry name" value="MCPsignal"/>
    <property type="match status" value="1"/>
</dbReference>
<dbReference type="Pfam" id="PF08447">
    <property type="entry name" value="PAS_3"/>
    <property type="match status" value="1"/>
</dbReference>
<dbReference type="FunFam" id="1.10.287.950:FF:000001">
    <property type="entry name" value="Methyl-accepting chemotaxis sensory transducer"/>
    <property type="match status" value="1"/>
</dbReference>
<dbReference type="GO" id="GO:0016020">
    <property type="term" value="C:membrane"/>
    <property type="evidence" value="ECO:0007669"/>
    <property type="project" value="UniProtKB-SubCell"/>
</dbReference>
<evidence type="ECO:0000256" key="1">
    <source>
        <dbReference type="ARBA" id="ARBA00004370"/>
    </source>
</evidence>
<evidence type="ECO:0000259" key="7">
    <source>
        <dbReference type="PROSITE" id="PS50112"/>
    </source>
</evidence>
<dbReference type="EMBL" id="CP022187">
    <property type="protein sequence ID" value="AWI74447.1"/>
    <property type="molecule type" value="Genomic_DNA"/>
</dbReference>
<evidence type="ECO:0000313" key="9">
    <source>
        <dbReference type="EMBL" id="AWI74447.1"/>
    </source>
</evidence>
<keyword evidence="5" id="KW-1133">Transmembrane helix</keyword>
<comment type="subcellular location">
    <subcellularLocation>
        <location evidence="1">Membrane</location>
    </subcellularLocation>
</comment>
<dbReference type="GO" id="GO:0007165">
    <property type="term" value="P:signal transduction"/>
    <property type="evidence" value="ECO:0007669"/>
    <property type="project" value="UniProtKB-KW"/>
</dbReference>
<keyword evidence="5" id="KW-0472">Membrane</keyword>
<dbReference type="PROSITE" id="PS50111">
    <property type="entry name" value="CHEMOTAXIS_TRANSDUC_2"/>
    <property type="match status" value="1"/>
</dbReference>
<dbReference type="SUPFAM" id="SSF58104">
    <property type="entry name" value="Methyl-accepting chemotaxis protein (MCP) signaling domain"/>
    <property type="match status" value="1"/>
</dbReference>
<dbReference type="CDD" id="cd11386">
    <property type="entry name" value="MCP_signal"/>
    <property type="match status" value="1"/>
</dbReference>
<dbReference type="SUPFAM" id="SSF55785">
    <property type="entry name" value="PYP-like sensor domain (PAS domain)"/>
    <property type="match status" value="1"/>
</dbReference>
<keyword evidence="5" id="KW-0812">Transmembrane</keyword>
<dbReference type="Proteomes" id="UP000244930">
    <property type="component" value="Chromosome"/>
</dbReference>
<dbReference type="SMART" id="SM00086">
    <property type="entry name" value="PAC"/>
    <property type="match status" value="1"/>
</dbReference>
<dbReference type="InterPro" id="IPR000014">
    <property type="entry name" value="PAS"/>
</dbReference>
<evidence type="ECO:0000313" key="10">
    <source>
        <dbReference type="Proteomes" id="UP000244930"/>
    </source>
</evidence>
<gene>
    <name evidence="9" type="ORF">CEW83_03805</name>
</gene>
<keyword evidence="2 4" id="KW-0807">Transducer</keyword>
<evidence type="ECO:0000259" key="8">
    <source>
        <dbReference type="PROSITE" id="PS50885"/>
    </source>
</evidence>
<name>A0A2U8GLG3_9RHOO</name>
<feature type="domain" description="HAMP" evidence="8">
    <location>
        <begin position="234"/>
        <end position="267"/>
    </location>
</feature>
<dbReference type="SMART" id="SM00283">
    <property type="entry name" value="MA"/>
    <property type="match status" value="1"/>
</dbReference>
<dbReference type="PROSITE" id="PS50112">
    <property type="entry name" value="PAS"/>
    <property type="match status" value="1"/>
</dbReference>
<comment type="similarity">
    <text evidence="3">Belongs to the methyl-accepting chemotaxis (MCP) protein family.</text>
</comment>
<sequence>MRKSASVTSIETLLPEGEFIYSRTDLKSIIVEANEAFARISAYRPEEMIGQAHNMVRHPDMPAEAFADMWRDLKEGRPWRGIVKNLRSDGGYYWVVANASPVRENGQVVGYQSVRARPSREEVVAAEEAYKRIREGDKSICVKHGRIVPTRRSLWAILNSVNIQLVGLGLLMAVLALFVLVDRFVPLPLLPDVMLAIAATGLLWGTFFLVFGLPRIASDMTSLHEHLDHLLVTGDLRKRFTLSRRDVLGDIGRSVDRFVSSVQATVQGMSDSAERVVSVSGEVGSGVGNVSDSARVQSDATSSAAAGIEQITVSIGEVAEHAEATRTAAQHASTVSARGSTLSAQACETILALAETVKNAAIQVEFLGSQSAEISRITGVISDIADQTNLLALNAAIEAARAGEQGRGFAVVADEVRKLAERTGNATKEISTMVGSIQVETQKAVSGMRQGATQVESGVKLVQDAQGALLEINTQMSKTLGMVNDITHSSAEQNNAMVVMAQSVERVASMTDQNMAVVAQTRAAVDSLDRSVGRMKMAMGQFVV</sequence>
<dbReference type="NCBIfam" id="TIGR00229">
    <property type="entry name" value="sensory_box"/>
    <property type="match status" value="1"/>
</dbReference>
<dbReference type="Gene3D" id="3.30.450.20">
    <property type="entry name" value="PAS domain"/>
    <property type="match status" value="1"/>
</dbReference>
<organism evidence="9 10">
    <name type="scientific">Parazoarcus communis</name>
    <dbReference type="NCBI Taxonomy" id="41977"/>
    <lineage>
        <taxon>Bacteria</taxon>
        <taxon>Pseudomonadati</taxon>
        <taxon>Pseudomonadota</taxon>
        <taxon>Betaproteobacteria</taxon>
        <taxon>Rhodocyclales</taxon>
        <taxon>Zoogloeaceae</taxon>
        <taxon>Parazoarcus</taxon>
    </lineage>
</organism>
<dbReference type="GO" id="GO:0006935">
    <property type="term" value="P:chemotaxis"/>
    <property type="evidence" value="ECO:0007669"/>
    <property type="project" value="UniProtKB-ARBA"/>
</dbReference>
<accession>A0A2U8GLG3</accession>
<dbReference type="KEGG" id="acom:CEW83_03805"/>
<feature type="transmembrane region" description="Helical" evidence="5">
    <location>
        <begin position="161"/>
        <end position="181"/>
    </location>
</feature>
<dbReference type="InterPro" id="IPR035965">
    <property type="entry name" value="PAS-like_dom_sf"/>
</dbReference>
<dbReference type="AlphaFoldDB" id="A0A2U8GLG3"/>
<dbReference type="InterPro" id="IPR001610">
    <property type="entry name" value="PAC"/>
</dbReference>
<protein>
    <submittedName>
        <fullName evidence="9">Chemotaxis protein</fullName>
    </submittedName>
</protein>
<dbReference type="PROSITE" id="PS50885">
    <property type="entry name" value="HAMP"/>
    <property type="match status" value="1"/>
</dbReference>
<dbReference type="InterPro" id="IPR004089">
    <property type="entry name" value="MCPsignal_dom"/>
</dbReference>
<dbReference type="InterPro" id="IPR013655">
    <property type="entry name" value="PAS_fold_3"/>
</dbReference>
<evidence type="ECO:0000256" key="4">
    <source>
        <dbReference type="PROSITE-ProRule" id="PRU00284"/>
    </source>
</evidence>
<proteinExistence type="inferred from homology"/>
<dbReference type="CDD" id="cd00130">
    <property type="entry name" value="PAS"/>
    <property type="match status" value="1"/>
</dbReference>
<reference evidence="9 10" key="1">
    <citation type="submission" date="2017-06" db="EMBL/GenBank/DDBJ databases">
        <title>Azoarcus.</title>
        <authorList>
            <person name="Woo J.-H."/>
            <person name="Kim H.-S."/>
        </authorList>
    </citation>
    <scope>NUCLEOTIDE SEQUENCE [LARGE SCALE GENOMIC DNA]</scope>
    <source>
        <strain evidence="9 10">TSPY31</strain>
    </source>
</reference>
<dbReference type="PANTHER" id="PTHR32089:SF112">
    <property type="entry name" value="LYSOZYME-LIKE PROTEIN-RELATED"/>
    <property type="match status" value="1"/>
</dbReference>
<feature type="domain" description="PAS" evidence="7">
    <location>
        <begin position="25"/>
        <end position="60"/>
    </location>
</feature>
<evidence type="ECO:0000256" key="2">
    <source>
        <dbReference type="ARBA" id="ARBA00023224"/>
    </source>
</evidence>
<feature type="domain" description="Methyl-accepting transducer" evidence="6">
    <location>
        <begin position="272"/>
        <end position="508"/>
    </location>
</feature>
<dbReference type="RefSeq" id="WP_108948154.1">
    <property type="nucleotide sequence ID" value="NZ_CP022187.1"/>
</dbReference>
<evidence type="ECO:0000259" key="6">
    <source>
        <dbReference type="PROSITE" id="PS50111"/>
    </source>
</evidence>
<dbReference type="InterPro" id="IPR003660">
    <property type="entry name" value="HAMP_dom"/>
</dbReference>
<feature type="transmembrane region" description="Helical" evidence="5">
    <location>
        <begin position="193"/>
        <end position="213"/>
    </location>
</feature>